<protein>
    <recommendedName>
        <fullName evidence="4">D-galactarate dehydratase</fullName>
    </recommendedName>
</protein>
<feature type="region of interest" description="Disordered" evidence="1">
    <location>
        <begin position="45"/>
        <end position="84"/>
    </location>
</feature>
<feature type="compositionally biased region" description="Pro residues" evidence="1">
    <location>
        <begin position="46"/>
        <end position="64"/>
    </location>
</feature>
<keyword evidence="3" id="KW-1185">Reference proteome</keyword>
<dbReference type="STRING" id="371731.Rsw2DRAFT_0742"/>
<dbReference type="Proteomes" id="UP000010121">
    <property type="component" value="Unassembled WGS sequence"/>
</dbReference>
<reference evidence="2 3" key="1">
    <citation type="submission" date="2009-08" db="EMBL/GenBank/DDBJ databases">
        <title>The draft genome of Rhodobacter sp. SW2.</title>
        <authorList>
            <consortium name="US DOE Joint Genome Institute (JGI-PGF)"/>
            <person name="Lucas S."/>
            <person name="Copeland A."/>
            <person name="Lapidus A."/>
            <person name="Glavina del Rio T."/>
            <person name="Tice H."/>
            <person name="Bruce D."/>
            <person name="Goodwin L."/>
            <person name="Pitluck S."/>
            <person name="Larimer F."/>
            <person name="Land M.L."/>
            <person name="Hauser L."/>
            <person name="Emerson D."/>
        </authorList>
    </citation>
    <scope>NUCLEOTIDE SEQUENCE [LARGE SCALE GENOMIC DNA]</scope>
    <source>
        <strain evidence="2 3">SW2</strain>
    </source>
</reference>
<evidence type="ECO:0000313" key="3">
    <source>
        <dbReference type="Proteomes" id="UP000010121"/>
    </source>
</evidence>
<accession>C8RY64</accession>
<dbReference type="EMBL" id="ACYY01000003">
    <property type="protein sequence ID" value="EEW26462.1"/>
    <property type="molecule type" value="Genomic_DNA"/>
</dbReference>
<proteinExistence type="predicted"/>
<gene>
    <name evidence="2" type="ORF">Rsw2DRAFT_0742</name>
</gene>
<dbReference type="eggNOG" id="ENOG5031BG7">
    <property type="taxonomic scope" value="Bacteria"/>
</dbReference>
<name>C8RY64_9RHOB</name>
<evidence type="ECO:0008006" key="4">
    <source>
        <dbReference type="Google" id="ProtNLM"/>
    </source>
</evidence>
<evidence type="ECO:0000256" key="1">
    <source>
        <dbReference type="SAM" id="MobiDB-lite"/>
    </source>
</evidence>
<comment type="caution">
    <text evidence="2">The sequence shown here is derived from an EMBL/GenBank/DDBJ whole genome shotgun (WGS) entry which is preliminary data.</text>
</comment>
<dbReference type="AlphaFoldDB" id="C8RY64"/>
<sequence length="169" mass="16719">MASSNEVVAGRRAPDYPAAMMIRALGLVLGLSLLAGCSALRGPQVPDVPEPLPSPELAAPPPPAGASSAEALDTTTPEQRAAALAAPAPAADAALGKVVVALGKVTEPGFWLRSALVSAARPGTVVTASGASVQVDLLPGEGAAQLSLAAFRALGLGLTDLPEVTVFGR</sequence>
<organism evidence="2 3">
    <name type="scientific">Rhodobacter ferrooxidans</name>
    <dbReference type="NCBI Taxonomy" id="371731"/>
    <lineage>
        <taxon>Bacteria</taxon>
        <taxon>Pseudomonadati</taxon>
        <taxon>Pseudomonadota</taxon>
        <taxon>Alphaproteobacteria</taxon>
        <taxon>Rhodobacterales</taxon>
        <taxon>Rhodobacter group</taxon>
        <taxon>Rhodobacter</taxon>
    </lineage>
</organism>
<evidence type="ECO:0000313" key="2">
    <source>
        <dbReference type="EMBL" id="EEW26462.1"/>
    </source>
</evidence>